<reference evidence="2 3" key="1">
    <citation type="journal article" date="2016" name="Nat. Commun.">
        <title>Thousands of microbial genomes shed light on interconnected biogeochemical processes in an aquifer system.</title>
        <authorList>
            <person name="Anantharaman K."/>
            <person name="Brown C.T."/>
            <person name="Hug L.A."/>
            <person name="Sharon I."/>
            <person name="Castelle C.J."/>
            <person name="Probst A.J."/>
            <person name="Thomas B.C."/>
            <person name="Singh A."/>
            <person name="Wilkins M.J."/>
            <person name="Karaoz U."/>
            <person name="Brodie E.L."/>
            <person name="Williams K.H."/>
            <person name="Hubbard S.S."/>
            <person name="Banfield J.F."/>
        </authorList>
    </citation>
    <scope>NUCLEOTIDE SEQUENCE [LARGE SCALE GENOMIC DNA]</scope>
</reference>
<evidence type="ECO:0000313" key="2">
    <source>
        <dbReference type="EMBL" id="OHA00344.1"/>
    </source>
</evidence>
<evidence type="ECO:0000256" key="1">
    <source>
        <dbReference type="SAM" id="Phobius"/>
    </source>
</evidence>
<evidence type="ECO:0008006" key="4">
    <source>
        <dbReference type="Google" id="ProtNLM"/>
    </source>
</evidence>
<gene>
    <name evidence="2" type="ORF">A3C07_01870</name>
</gene>
<feature type="transmembrane region" description="Helical" evidence="1">
    <location>
        <begin position="187"/>
        <end position="204"/>
    </location>
</feature>
<dbReference type="STRING" id="1802270.A3C07_01870"/>
<keyword evidence="1" id="KW-0472">Membrane</keyword>
<keyword evidence="1" id="KW-1133">Transmembrane helix</keyword>
<comment type="caution">
    <text evidence="2">The sequence shown here is derived from an EMBL/GenBank/DDBJ whole genome shotgun (WGS) entry which is preliminary data.</text>
</comment>
<dbReference type="EMBL" id="MHQI01000019">
    <property type="protein sequence ID" value="OHA00344.1"/>
    <property type="molecule type" value="Genomic_DNA"/>
</dbReference>
<feature type="transmembrane region" description="Helical" evidence="1">
    <location>
        <begin position="104"/>
        <end position="124"/>
    </location>
</feature>
<evidence type="ECO:0000313" key="3">
    <source>
        <dbReference type="Proteomes" id="UP000179023"/>
    </source>
</evidence>
<sequence>MLKSKEAVYRLPENFFNKISVCWQQHKAFFCILTLCLAYWVYLIFNSNMAVVFDALGYESIGRTIKEQGWLEYFRAGPQREPFYPWTIAVSMGVADRLGVSYQFIQKIFQILGLFVTQILLWILLGKLNVARNMKLVVLLYFGFSPGLVNAALSLFSEIMVFPTVLMFLGAIVWAWRALLRPEKINAVQVGAVVALTFLLAIFNKGIFQYVFWVLLIPFGVICLQARRQHAPKVFLNRLVFLITALVIVQACVGGFKGMNKKYNGNFVFTDRYSHLLFGNAYKRSRPLTPEVFGSQVASIPGGGVCRRFFTEKQCRYSDFYGADNFRMDTLMQILYAQENIDILRLTLEELFNYPWVQEVSPQEGDIKILQLTLRDHFERPSKKHNIKNKRADEILGLVLEGIFIEPPPPKNFSEEERNSAILQLTFKEILSNPFQYVLFMGMEFPRMFFWESTQIGFVEYPKWLYKIYTAEVFRGGLRLIVSLMTIFSLIFVLLHTFRHRVRLFDLTPAGYEIQICFFVLLTIFAYAGLYSFFSIVTRYALPLGPLYLLCIAYTFSKIFSRQIYKK</sequence>
<dbReference type="AlphaFoldDB" id="A0A1G2KM56"/>
<feature type="transmembrane region" description="Helical" evidence="1">
    <location>
        <begin position="159"/>
        <end position="180"/>
    </location>
</feature>
<feature type="transmembrane region" description="Helical" evidence="1">
    <location>
        <begin position="136"/>
        <end position="153"/>
    </location>
</feature>
<dbReference type="Proteomes" id="UP000179023">
    <property type="component" value="Unassembled WGS sequence"/>
</dbReference>
<feature type="transmembrane region" description="Helical" evidence="1">
    <location>
        <begin position="28"/>
        <end position="45"/>
    </location>
</feature>
<name>A0A1G2KM56_9BACT</name>
<accession>A0A1G2KM56</accession>
<protein>
    <recommendedName>
        <fullName evidence="4">Glycosyltransferase RgtA/B/C/D-like domain-containing protein</fullName>
    </recommendedName>
</protein>
<feature type="transmembrane region" description="Helical" evidence="1">
    <location>
        <begin position="540"/>
        <end position="560"/>
    </location>
</feature>
<keyword evidence="1" id="KW-0812">Transmembrane</keyword>
<feature type="transmembrane region" description="Helical" evidence="1">
    <location>
        <begin position="476"/>
        <end position="495"/>
    </location>
</feature>
<proteinExistence type="predicted"/>
<feature type="transmembrane region" description="Helical" evidence="1">
    <location>
        <begin position="516"/>
        <end position="534"/>
    </location>
</feature>
<organism evidence="2 3">
    <name type="scientific">Candidatus Sungbacteria bacterium RIFCSPHIGHO2_02_FULL_47_11</name>
    <dbReference type="NCBI Taxonomy" id="1802270"/>
    <lineage>
        <taxon>Bacteria</taxon>
        <taxon>Candidatus Sungiibacteriota</taxon>
    </lineage>
</organism>
<feature type="transmembrane region" description="Helical" evidence="1">
    <location>
        <begin position="239"/>
        <end position="256"/>
    </location>
</feature>